<dbReference type="STRING" id="349124.Hhal_1012"/>
<feature type="binding site" evidence="14">
    <location>
        <position position="236"/>
    </location>
    <ligand>
        <name>substrate</name>
    </ligand>
</feature>
<evidence type="ECO:0000256" key="10">
    <source>
        <dbReference type="ARBA" id="ARBA00022984"/>
    </source>
</evidence>
<proteinExistence type="inferred from homology"/>
<dbReference type="EC" id="3.4.16.4" evidence="4"/>
<dbReference type="GO" id="GO:0009252">
    <property type="term" value="P:peptidoglycan biosynthetic process"/>
    <property type="evidence" value="ECO:0007669"/>
    <property type="project" value="UniProtKB-UniPathway"/>
</dbReference>
<keyword evidence="7" id="KW-0732">Signal</keyword>
<keyword evidence="11" id="KW-0961">Cell wall biogenesis/degradation</keyword>
<feature type="domain" description="Peptidase S11 D-Ala-D-Ala carboxypeptidase A C-terminal" evidence="16">
    <location>
        <begin position="286"/>
        <end position="376"/>
    </location>
</feature>
<evidence type="ECO:0000256" key="4">
    <source>
        <dbReference type="ARBA" id="ARBA00012448"/>
    </source>
</evidence>
<dbReference type="GO" id="GO:0008360">
    <property type="term" value="P:regulation of cell shape"/>
    <property type="evidence" value="ECO:0007669"/>
    <property type="project" value="UniProtKB-KW"/>
</dbReference>
<evidence type="ECO:0000256" key="9">
    <source>
        <dbReference type="ARBA" id="ARBA00022960"/>
    </source>
</evidence>
<evidence type="ECO:0000313" key="17">
    <source>
        <dbReference type="EMBL" id="ABM61788.1"/>
    </source>
</evidence>
<dbReference type="SMART" id="SM00936">
    <property type="entry name" value="PBP5_C"/>
    <property type="match status" value="1"/>
</dbReference>
<evidence type="ECO:0000259" key="16">
    <source>
        <dbReference type="SMART" id="SM00936"/>
    </source>
</evidence>
<dbReference type="eggNOG" id="COG1686">
    <property type="taxonomic scope" value="Bacteria"/>
</dbReference>
<name>A1WVS6_HALHL</name>
<dbReference type="SUPFAM" id="SSF69189">
    <property type="entry name" value="Penicillin-binding protein associated domain"/>
    <property type="match status" value="1"/>
</dbReference>
<gene>
    <name evidence="17" type="ordered locus">Hhal_1012</name>
</gene>
<dbReference type="KEGG" id="hha:Hhal_1012"/>
<accession>A1WVS6</accession>
<comment type="catalytic activity">
    <reaction evidence="12">
        <text>Preferential cleavage: (Ac)2-L-Lys-D-Ala-|-D-Ala. Also transpeptidation of peptidyl-alanyl moieties that are N-acyl substituents of D-alanine.</text>
        <dbReference type="EC" id="3.4.16.4"/>
    </reaction>
</comment>
<evidence type="ECO:0000256" key="7">
    <source>
        <dbReference type="ARBA" id="ARBA00022729"/>
    </source>
</evidence>
<dbReference type="PRINTS" id="PR00725">
    <property type="entry name" value="DADACBPTASE1"/>
</dbReference>
<dbReference type="AlphaFoldDB" id="A1WVS6"/>
<dbReference type="UniPathway" id="UPA00219"/>
<keyword evidence="18" id="KW-1185">Reference proteome</keyword>
<keyword evidence="9" id="KW-0133">Cell shape</keyword>
<feature type="active site" evidence="13">
    <location>
        <position position="134"/>
    </location>
</feature>
<dbReference type="InterPro" id="IPR012907">
    <property type="entry name" value="Peptidase_S11_C"/>
</dbReference>
<dbReference type="Pfam" id="PF07943">
    <property type="entry name" value="PBP5_C"/>
    <property type="match status" value="1"/>
</dbReference>
<evidence type="ECO:0000256" key="13">
    <source>
        <dbReference type="PIRSR" id="PIRSR618044-1"/>
    </source>
</evidence>
<reference evidence="17 18" key="2">
    <citation type="journal article" date="2013" name="Stand. Genomic Sci.">
        <title>Complete genome sequence of Halorhodospira halophila SL1.</title>
        <authorList>
            <person name="Challacombe J.F."/>
            <person name="Majid S."/>
            <person name="Deole R."/>
            <person name="Brettin T.S."/>
            <person name="Bruce D."/>
            <person name="Delano S.F."/>
            <person name="Detter J.C."/>
            <person name="Gleasner C.D."/>
            <person name="Han C.S."/>
            <person name="Misra M."/>
            <person name="Reitenga K.G."/>
            <person name="Mikhailova N."/>
            <person name="Woyke T."/>
            <person name="Pitluck S."/>
            <person name="Nolan M."/>
            <person name="Land M.L."/>
            <person name="Saunders E."/>
            <person name="Tapia R."/>
            <person name="Lapidus A."/>
            <person name="Ivanova N."/>
            <person name="Hoff W.D."/>
        </authorList>
    </citation>
    <scope>NUCLEOTIDE SEQUENCE [LARGE SCALE GENOMIC DNA]</scope>
    <source>
        <strain evidence="18">DSM 244 / SL1</strain>
    </source>
</reference>
<comment type="similarity">
    <text evidence="3 15">Belongs to the peptidase S11 family.</text>
</comment>
<feature type="active site" description="Proton acceptor" evidence="13">
    <location>
        <position position="77"/>
    </location>
</feature>
<dbReference type="InterPro" id="IPR012338">
    <property type="entry name" value="Beta-lactam/transpept-like"/>
</dbReference>
<organism evidence="17 18">
    <name type="scientific">Halorhodospira halophila (strain DSM 244 / SL1)</name>
    <name type="common">Ectothiorhodospira halophila (strain DSM 244 / SL1)</name>
    <dbReference type="NCBI Taxonomy" id="349124"/>
    <lineage>
        <taxon>Bacteria</taxon>
        <taxon>Pseudomonadati</taxon>
        <taxon>Pseudomonadota</taxon>
        <taxon>Gammaproteobacteria</taxon>
        <taxon>Chromatiales</taxon>
        <taxon>Ectothiorhodospiraceae</taxon>
        <taxon>Halorhodospira</taxon>
    </lineage>
</organism>
<dbReference type="InterPro" id="IPR001967">
    <property type="entry name" value="Peptidase_S11_N"/>
</dbReference>
<comment type="pathway">
    <text evidence="2">Cell wall biogenesis; peptidoglycan biosynthesis.</text>
</comment>
<evidence type="ECO:0000256" key="15">
    <source>
        <dbReference type="RuleBase" id="RU004016"/>
    </source>
</evidence>
<keyword evidence="10" id="KW-0573">Peptidoglycan synthesis</keyword>
<dbReference type="GO" id="GO:0009002">
    <property type="term" value="F:serine-type D-Ala-D-Ala carboxypeptidase activity"/>
    <property type="evidence" value="ECO:0007669"/>
    <property type="project" value="UniProtKB-EC"/>
</dbReference>
<dbReference type="PANTHER" id="PTHR21581:SF6">
    <property type="entry name" value="TRAFFICKING PROTEIN PARTICLE COMPLEX SUBUNIT 12"/>
    <property type="match status" value="1"/>
</dbReference>
<evidence type="ECO:0000256" key="11">
    <source>
        <dbReference type="ARBA" id="ARBA00023316"/>
    </source>
</evidence>
<dbReference type="EMBL" id="CP000544">
    <property type="protein sequence ID" value="ABM61788.1"/>
    <property type="molecule type" value="Genomic_DNA"/>
</dbReference>
<dbReference type="GO" id="GO:0071555">
    <property type="term" value="P:cell wall organization"/>
    <property type="evidence" value="ECO:0007669"/>
    <property type="project" value="UniProtKB-KW"/>
</dbReference>
<dbReference type="Gene3D" id="3.40.710.10">
    <property type="entry name" value="DD-peptidase/beta-lactamase superfamily"/>
    <property type="match status" value="1"/>
</dbReference>
<keyword evidence="6" id="KW-0645">Protease</keyword>
<dbReference type="InterPro" id="IPR037167">
    <property type="entry name" value="Peptidase_S11_C_sf"/>
</dbReference>
<dbReference type="PANTHER" id="PTHR21581">
    <property type="entry name" value="D-ALANYL-D-ALANINE CARBOXYPEPTIDASE"/>
    <property type="match status" value="1"/>
</dbReference>
<evidence type="ECO:0000256" key="3">
    <source>
        <dbReference type="ARBA" id="ARBA00007164"/>
    </source>
</evidence>
<evidence type="ECO:0000256" key="6">
    <source>
        <dbReference type="ARBA" id="ARBA00022670"/>
    </source>
</evidence>
<dbReference type="RefSeq" id="WP_011813811.1">
    <property type="nucleotide sequence ID" value="NC_008789.1"/>
</dbReference>
<protein>
    <recommendedName>
        <fullName evidence="4">serine-type D-Ala-D-Ala carboxypeptidase</fullName>
        <ecNumber evidence="4">3.4.16.4</ecNumber>
    </recommendedName>
</protein>
<dbReference type="SUPFAM" id="SSF56601">
    <property type="entry name" value="beta-lactamase/transpeptidase-like"/>
    <property type="match status" value="1"/>
</dbReference>
<feature type="active site" description="Acyl-ester intermediate" evidence="13">
    <location>
        <position position="74"/>
    </location>
</feature>
<evidence type="ECO:0000256" key="1">
    <source>
        <dbReference type="ARBA" id="ARBA00003217"/>
    </source>
</evidence>
<dbReference type="Pfam" id="PF00768">
    <property type="entry name" value="Peptidase_S11"/>
    <property type="match status" value="1"/>
</dbReference>
<dbReference type="Gene3D" id="2.60.410.10">
    <property type="entry name" value="D-Ala-D-Ala carboxypeptidase, C-terminal domain"/>
    <property type="match status" value="1"/>
</dbReference>
<dbReference type="Proteomes" id="UP000000647">
    <property type="component" value="Chromosome"/>
</dbReference>
<dbReference type="InterPro" id="IPR018044">
    <property type="entry name" value="Peptidase_S11"/>
</dbReference>
<sequence length="392" mass="43427">MMRRTLLRVLVPALLTVGLIPMAMADERWGTPIVESVPTPSPPSVGAPSHLLVDMHSGYILAHRDPEESWEPASLAKIMTAYVVFEELASGHIGLEDKVTVSEKAWRSSGSRMFLEVGTEVTVAELLQGLIVQSGNDAAVALAEHVAGDEETFAQVMNQYASRLGMDNTHYTNATGMPHEQMRTTAQDTARLARAMIDDFPEFYDWYSQRSFEYAGINQHNRNRLLWRDETVDGLKTGYTSSAGYNLVTSAERGGMRLISVVLGTESEDARAQQSLQLLNYGFRFFETHRLYSAGEQLTEARAWMGEGDSVALGIPDNLYVTIPRQEYDNLSASVSVDGQIRAPVEAGAKLGTLKIELAGSVIHEEPLIAMEDVAEGGLWRRMIDQVWLRFE</sequence>
<evidence type="ECO:0000313" key="18">
    <source>
        <dbReference type="Proteomes" id="UP000000647"/>
    </source>
</evidence>
<keyword evidence="5" id="KW-0121">Carboxypeptidase</keyword>
<evidence type="ECO:0000256" key="12">
    <source>
        <dbReference type="ARBA" id="ARBA00034000"/>
    </source>
</evidence>
<comment type="function">
    <text evidence="1">Removes C-terminal D-alanyl residues from sugar-peptide cell wall precursors.</text>
</comment>
<dbReference type="GO" id="GO:0006508">
    <property type="term" value="P:proteolysis"/>
    <property type="evidence" value="ECO:0007669"/>
    <property type="project" value="UniProtKB-KW"/>
</dbReference>
<reference evidence="18" key="1">
    <citation type="submission" date="2006-12" db="EMBL/GenBank/DDBJ databases">
        <title>Complete sequence of Halorhodospira halophila SL1.</title>
        <authorList>
            <consortium name="US DOE Joint Genome Institute"/>
            <person name="Copeland A."/>
            <person name="Lucas S."/>
            <person name="Lapidus A."/>
            <person name="Barry K."/>
            <person name="Detter J.C."/>
            <person name="Glavina del Rio T."/>
            <person name="Hammon N."/>
            <person name="Israni S."/>
            <person name="Dalin E."/>
            <person name="Tice H."/>
            <person name="Pitluck S."/>
            <person name="Saunders E."/>
            <person name="Brettin T."/>
            <person name="Bruce D."/>
            <person name="Han C."/>
            <person name="Tapia R."/>
            <person name="Schmutz J."/>
            <person name="Larimer F."/>
            <person name="Land M."/>
            <person name="Hauser L."/>
            <person name="Kyrpides N."/>
            <person name="Mikhailova N."/>
            <person name="Hoff W."/>
            <person name="Richardson P."/>
        </authorList>
    </citation>
    <scope>NUCLEOTIDE SEQUENCE [LARGE SCALE GENOMIC DNA]</scope>
    <source>
        <strain evidence="18">DSM 244 / SL1</strain>
    </source>
</reference>
<dbReference type="HOGENOM" id="CLU_027070_8_1_6"/>
<keyword evidence="8" id="KW-0378">Hydrolase</keyword>
<evidence type="ECO:0000256" key="14">
    <source>
        <dbReference type="PIRSR" id="PIRSR618044-2"/>
    </source>
</evidence>
<evidence type="ECO:0000256" key="5">
    <source>
        <dbReference type="ARBA" id="ARBA00022645"/>
    </source>
</evidence>
<evidence type="ECO:0000256" key="2">
    <source>
        <dbReference type="ARBA" id="ARBA00004752"/>
    </source>
</evidence>
<evidence type="ECO:0000256" key="8">
    <source>
        <dbReference type="ARBA" id="ARBA00022801"/>
    </source>
</evidence>
<dbReference type="InterPro" id="IPR015956">
    <property type="entry name" value="Peniciliin-bd_prot_C_sf"/>
</dbReference>